<name>S0FN45_RUMCE</name>
<evidence type="ECO:0000256" key="1">
    <source>
        <dbReference type="ARBA" id="ARBA00022679"/>
    </source>
</evidence>
<keyword evidence="1 3" id="KW-0808">Transferase</keyword>
<protein>
    <recommendedName>
        <fullName evidence="5">Protein-glutamine gamma-glutamyltransferase</fullName>
    </recommendedName>
</protein>
<organism evidence="3 4">
    <name type="scientific">Ruminiclostridium cellobioparum subsp. termitidis CT1112</name>
    <dbReference type="NCBI Taxonomy" id="1195236"/>
    <lineage>
        <taxon>Bacteria</taxon>
        <taxon>Bacillati</taxon>
        <taxon>Bacillota</taxon>
        <taxon>Clostridia</taxon>
        <taxon>Eubacteriales</taxon>
        <taxon>Oscillospiraceae</taxon>
        <taxon>Ruminiclostridium</taxon>
    </lineage>
</organism>
<dbReference type="Proteomes" id="UP000014155">
    <property type="component" value="Unassembled WGS sequence"/>
</dbReference>
<evidence type="ECO:0000313" key="3">
    <source>
        <dbReference type="EMBL" id="EMS71781.1"/>
    </source>
</evidence>
<dbReference type="STRING" id="1195236.CTER_2266"/>
<dbReference type="NCBIfam" id="NF002869">
    <property type="entry name" value="PRK03187.1"/>
    <property type="match status" value="1"/>
</dbReference>
<evidence type="ECO:0000313" key="4">
    <source>
        <dbReference type="Proteomes" id="UP000014155"/>
    </source>
</evidence>
<evidence type="ECO:0008006" key="5">
    <source>
        <dbReference type="Google" id="ProtNLM"/>
    </source>
</evidence>
<keyword evidence="2" id="KW-0749">Sporulation</keyword>
<dbReference type="EMBL" id="AORV01000033">
    <property type="protein sequence ID" value="EMS71781.1"/>
    <property type="molecule type" value="Genomic_DNA"/>
</dbReference>
<dbReference type="GO" id="GO:0003810">
    <property type="term" value="F:protein-glutamine gamma-glutamyltransferase activity"/>
    <property type="evidence" value="ECO:0007669"/>
    <property type="project" value="InterPro"/>
</dbReference>
<keyword evidence="3" id="KW-0012">Acyltransferase</keyword>
<dbReference type="eggNOG" id="ENOG502Z8C5">
    <property type="taxonomic scope" value="Bacteria"/>
</dbReference>
<reference evidence="3 4" key="1">
    <citation type="journal article" date="2013" name="Genome Announc.">
        <title>Draft Genome Sequence of the Cellulolytic, Mesophilic, Anaerobic Bacterium Clostridium termitidis Strain CT1112 (DSM 5398).</title>
        <authorList>
            <person name="Lal S."/>
            <person name="Ramachandran U."/>
            <person name="Zhang X."/>
            <person name="Munir R."/>
            <person name="Sparling R."/>
            <person name="Levin D.B."/>
        </authorList>
    </citation>
    <scope>NUCLEOTIDE SEQUENCE [LARGE SCALE GENOMIC DNA]</scope>
    <source>
        <strain evidence="3 4">CT1112</strain>
    </source>
</reference>
<dbReference type="InterPro" id="IPR020916">
    <property type="entry name" value="Gln_gamma-glutamylTfrase_bac"/>
</dbReference>
<accession>S0FN45</accession>
<dbReference type="AlphaFoldDB" id="S0FN45"/>
<sequence>MIRINGNPVDSSIVGQYGTNTVEGKTLSILMTSSQVYNYASLNELKFELTLRRSIVNAAKDLNRSRMDFLVFRKSKCNPEFWYRTGEGGFELKSGVKPSDAIKDIYINSSKYGTECATAMVIVYYKALVDVLPEALFNRMFPRIYLMNWQHLDNDMGIVDYMRVADYLPGDCRYFKNPDVDPLKPEWQGENVFLLENGLYYGHGIGITSGDRIIEALNRRRRRGSTISAYLLPSAKRMNFKYLSSQYYSFSPGSREDYYSINTLISN</sequence>
<dbReference type="Pfam" id="PF20085">
    <property type="entry name" value="TGL"/>
    <property type="match status" value="1"/>
</dbReference>
<comment type="caution">
    <text evidence="3">The sequence shown here is derived from an EMBL/GenBank/DDBJ whole genome shotgun (WGS) entry which is preliminary data.</text>
</comment>
<dbReference type="GO" id="GO:0030435">
    <property type="term" value="P:sporulation resulting in formation of a cellular spore"/>
    <property type="evidence" value="ECO:0007669"/>
    <property type="project" value="UniProtKB-KW"/>
</dbReference>
<dbReference type="PATRIC" id="fig|1195236.3.peg.2569"/>
<keyword evidence="4" id="KW-1185">Reference proteome</keyword>
<evidence type="ECO:0000256" key="2">
    <source>
        <dbReference type="ARBA" id="ARBA00022969"/>
    </source>
</evidence>
<dbReference type="RefSeq" id="WP_004625762.1">
    <property type="nucleotide sequence ID" value="NZ_AORV01000033.1"/>
</dbReference>
<proteinExistence type="inferred from homology"/>
<gene>
    <name evidence="3" type="ORF">CTER_2266</name>
</gene>
<dbReference type="HAMAP" id="MF_00727">
    <property type="entry name" value="Tgl"/>
    <property type="match status" value="1"/>
</dbReference>